<evidence type="ECO:0000256" key="5">
    <source>
        <dbReference type="ARBA" id="ARBA00022989"/>
    </source>
</evidence>
<feature type="transmembrane region" description="Helical" evidence="7">
    <location>
        <begin position="50"/>
        <end position="72"/>
    </location>
</feature>
<evidence type="ECO:0000256" key="6">
    <source>
        <dbReference type="ARBA" id="ARBA00023136"/>
    </source>
</evidence>
<dbReference type="PANTHER" id="PTHR42865">
    <property type="entry name" value="PROTON/GLUTAMATE-ASPARTATE SYMPORTER"/>
    <property type="match status" value="1"/>
</dbReference>
<dbReference type="Gene3D" id="1.10.3860.10">
    <property type="entry name" value="Sodium:dicarboxylate symporter"/>
    <property type="match status" value="1"/>
</dbReference>
<sequence length="426" mass="46283">MKKRKLKNYQLVFISLIIGSIFGLILSATGGKDVAWIAYVTDFCSFIGKIFIRLIRMIVVPLVFFSITSAVLELKDLKQLKRIGIKTFLLFSVTSAVAITIGVVLAYIIKPGKGIVIDGIANEINVSELPNIYDTLLDIIPLNIFESFTNGSMLQIIFFSIMLGIAIILLGEQGKKVEQAFKTGANIMYKIIDIIILYIPIGVFGLMTDSMATYGTSVLGTIFKFIFTEYLAAFLQILIIYIPLLIFIAKVNPIKYLKVVFESWLVGFSTCTSMAALPVSMKNAKEKLGIPNEVASFVLPFGATANMDGTGIFFGMIVIFAAQVAGVELSLTQLISLVLEATLLSIGCAAVPQVGLVIGTTMLVSMGLPVEVVGLITGIYRILDQNHTATNVSGDLVVAGCVASLEGSLDRSYYEKDNMVINELEN</sequence>
<gene>
    <name evidence="8" type="ORF">BEN51_10875</name>
</gene>
<dbReference type="KEGG" id="cia:BEN51_10875"/>
<comment type="subcellular location">
    <subcellularLocation>
        <location evidence="1">Cell membrane</location>
        <topology evidence="1">Multi-pass membrane protein</topology>
    </subcellularLocation>
</comment>
<dbReference type="PANTHER" id="PTHR42865:SF7">
    <property type="entry name" value="PROTON_GLUTAMATE-ASPARTATE SYMPORTER"/>
    <property type="match status" value="1"/>
</dbReference>
<accession>A0A343JEL0</accession>
<organism evidence="8 9">
    <name type="scientific">Clostridium isatidis</name>
    <dbReference type="NCBI Taxonomy" id="182773"/>
    <lineage>
        <taxon>Bacteria</taxon>
        <taxon>Bacillati</taxon>
        <taxon>Bacillota</taxon>
        <taxon>Clostridia</taxon>
        <taxon>Eubacteriales</taxon>
        <taxon>Clostridiaceae</taxon>
        <taxon>Clostridium</taxon>
    </lineage>
</organism>
<dbReference type="Proteomes" id="UP000264883">
    <property type="component" value="Chromosome"/>
</dbReference>
<dbReference type="GO" id="GO:0005886">
    <property type="term" value="C:plasma membrane"/>
    <property type="evidence" value="ECO:0007669"/>
    <property type="project" value="UniProtKB-SubCell"/>
</dbReference>
<keyword evidence="9" id="KW-1185">Reference proteome</keyword>
<evidence type="ECO:0000256" key="7">
    <source>
        <dbReference type="SAM" id="Phobius"/>
    </source>
</evidence>
<name>A0A343JEL0_9CLOT</name>
<dbReference type="GO" id="GO:0015293">
    <property type="term" value="F:symporter activity"/>
    <property type="evidence" value="ECO:0007669"/>
    <property type="project" value="UniProtKB-KW"/>
</dbReference>
<dbReference type="InterPro" id="IPR001991">
    <property type="entry name" value="Na-dicarboxylate_symporter"/>
</dbReference>
<evidence type="ECO:0000256" key="1">
    <source>
        <dbReference type="ARBA" id="ARBA00004651"/>
    </source>
</evidence>
<dbReference type="InterPro" id="IPR036458">
    <property type="entry name" value="Na:dicarbo_symporter_sf"/>
</dbReference>
<dbReference type="GO" id="GO:0006835">
    <property type="term" value="P:dicarboxylic acid transport"/>
    <property type="evidence" value="ECO:0007669"/>
    <property type="project" value="TreeGrafter"/>
</dbReference>
<feature type="transmembrane region" description="Helical" evidence="7">
    <location>
        <begin position="227"/>
        <end position="249"/>
    </location>
</feature>
<feature type="transmembrane region" description="Helical" evidence="7">
    <location>
        <begin position="362"/>
        <end position="383"/>
    </location>
</feature>
<feature type="transmembrane region" description="Helical" evidence="7">
    <location>
        <begin position="297"/>
        <end position="322"/>
    </location>
</feature>
<keyword evidence="2" id="KW-0813">Transport</keyword>
<dbReference type="AlphaFoldDB" id="A0A343JEL0"/>
<dbReference type="EMBL" id="CP016786">
    <property type="protein sequence ID" value="ASW43968.1"/>
    <property type="molecule type" value="Genomic_DNA"/>
</dbReference>
<feature type="transmembrane region" description="Helical" evidence="7">
    <location>
        <begin position="334"/>
        <end position="356"/>
    </location>
</feature>
<dbReference type="Pfam" id="PF00375">
    <property type="entry name" value="SDF"/>
    <property type="match status" value="1"/>
</dbReference>
<feature type="transmembrane region" description="Helical" evidence="7">
    <location>
        <begin position="256"/>
        <end position="277"/>
    </location>
</feature>
<evidence type="ECO:0000256" key="3">
    <source>
        <dbReference type="ARBA" id="ARBA00022475"/>
    </source>
</evidence>
<feature type="transmembrane region" description="Helical" evidence="7">
    <location>
        <begin position="12"/>
        <end position="30"/>
    </location>
</feature>
<protein>
    <submittedName>
        <fullName evidence="8">Amino acid:cation symporter</fullName>
    </submittedName>
</protein>
<evidence type="ECO:0000313" key="9">
    <source>
        <dbReference type="Proteomes" id="UP000264883"/>
    </source>
</evidence>
<keyword evidence="4 7" id="KW-0812">Transmembrane</keyword>
<feature type="transmembrane region" description="Helical" evidence="7">
    <location>
        <begin position="191"/>
        <end position="207"/>
    </location>
</feature>
<dbReference type="PRINTS" id="PR00173">
    <property type="entry name" value="EDTRNSPORT"/>
</dbReference>
<keyword evidence="3" id="KW-1003">Cell membrane</keyword>
<dbReference type="RefSeq" id="WP_164704115.1">
    <property type="nucleotide sequence ID" value="NZ_CP016786.1"/>
</dbReference>
<keyword evidence="5 7" id="KW-1133">Transmembrane helix</keyword>
<keyword evidence="6 7" id="KW-0472">Membrane</keyword>
<evidence type="ECO:0000256" key="4">
    <source>
        <dbReference type="ARBA" id="ARBA00022692"/>
    </source>
</evidence>
<dbReference type="SUPFAM" id="SSF118215">
    <property type="entry name" value="Proton glutamate symport protein"/>
    <property type="match status" value="1"/>
</dbReference>
<feature type="transmembrane region" description="Helical" evidence="7">
    <location>
        <begin position="152"/>
        <end position="170"/>
    </location>
</feature>
<evidence type="ECO:0000256" key="2">
    <source>
        <dbReference type="ARBA" id="ARBA00022448"/>
    </source>
</evidence>
<proteinExistence type="predicted"/>
<reference evidence="8 9" key="1">
    <citation type="submission" date="2016-08" db="EMBL/GenBank/DDBJ databases">
        <title>Complete Genome Sequence Of The Indigo Reducing Clostridium isatidis DSM15098.</title>
        <authorList>
            <person name="Little G.T."/>
            <person name="Minton N.P."/>
        </authorList>
    </citation>
    <scope>NUCLEOTIDE SEQUENCE [LARGE SCALE GENOMIC DNA]</scope>
    <source>
        <strain evidence="8 9">DSM 15098</strain>
    </source>
</reference>
<evidence type="ECO:0000313" key="8">
    <source>
        <dbReference type="EMBL" id="ASW43968.1"/>
    </source>
</evidence>
<feature type="transmembrane region" description="Helical" evidence="7">
    <location>
        <begin position="84"/>
        <end position="109"/>
    </location>
</feature>